<dbReference type="EMBL" id="CP071444">
    <property type="protein sequence ID" value="QSX09222.1"/>
    <property type="molecule type" value="Genomic_DNA"/>
</dbReference>
<dbReference type="GO" id="GO:0003677">
    <property type="term" value="F:DNA binding"/>
    <property type="evidence" value="ECO:0007669"/>
    <property type="project" value="InterPro"/>
</dbReference>
<dbReference type="PROSITE" id="PS50943">
    <property type="entry name" value="HTH_CROC1"/>
    <property type="match status" value="1"/>
</dbReference>
<dbReference type="SUPFAM" id="SSF143422">
    <property type="entry name" value="Transposase IS200-like"/>
    <property type="match status" value="1"/>
</dbReference>
<dbReference type="Gene3D" id="3.30.70.1290">
    <property type="entry name" value="Transposase IS200-like"/>
    <property type="match status" value="1"/>
</dbReference>
<dbReference type="PANTHER" id="PTHR34322">
    <property type="entry name" value="TRANSPOSASE, Y1_TNP DOMAIN-CONTAINING"/>
    <property type="match status" value="1"/>
</dbReference>
<dbReference type="InterPro" id="IPR001387">
    <property type="entry name" value="Cro/C1-type_HTH"/>
</dbReference>
<sequence>MPRTAREQSKSGIYHVMIRGANKQEIFHDDSDRIRFLEILGKCKGKTRIQIYGWCLMNNHVHLLIKEGKGGLATAMKRIGVSFVGYYHKKYETTGHLFQDRFRSESVENEHYLLTVIRYIHQNPVKAGFVKDCLEWKWSSYRAYLGKETDFGNLLDDETILESFGTCRDVALKGFEEFHGRENQDECLDIEVRKLKEKEARLEIEKVLAGKSVARVKSLPKEERDEMIRILKGIKGLNQRQLARILGISQALISKA</sequence>
<dbReference type="AlphaFoldDB" id="A0A974XG33"/>
<gene>
    <name evidence="2" type="ORF">J0B03_03940</name>
</gene>
<proteinExistence type="predicted"/>
<evidence type="ECO:0000313" key="3">
    <source>
        <dbReference type="Proteomes" id="UP000663499"/>
    </source>
</evidence>
<dbReference type="InterPro" id="IPR036515">
    <property type="entry name" value="Transposase_17_sf"/>
</dbReference>
<feature type="domain" description="HTH cro/C1-type" evidence="1">
    <location>
        <begin position="228"/>
        <end position="255"/>
    </location>
</feature>
<dbReference type="GO" id="GO:0006313">
    <property type="term" value="P:DNA transposition"/>
    <property type="evidence" value="ECO:0007669"/>
    <property type="project" value="InterPro"/>
</dbReference>
<organism evidence="2 3">
    <name type="scientific">Alkalibacter rhizosphaerae</name>
    <dbReference type="NCBI Taxonomy" id="2815577"/>
    <lineage>
        <taxon>Bacteria</taxon>
        <taxon>Bacillati</taxon>
        <taxon>Bacillota</taxon>
        <taxon>Clostridia</taxon>
        <taxon>Eubacteriales</taxon>
        <taxon>Eubacteriaceae</taxon>
        <taxon>Alkalibacter</taxon>
    </lineage>
</organism>
<dbReference type="Pfam" id="PF01797">
    <property type="entry name" value="Y1_Tnp"/>
    <property type="match status" value="1"/>
</dbReference>
<name>A0A974XG33_9FIRM</name>
<dbReference type="PANTHER" id="PTHR34322:SF2">
    <property type="entry name" value="TRANSPOSASE IS200-LIKE DOMAIN-CONTAINING PROTEIN"/>
    <property type="match status" value="1"/>
</dbReference>
<dbReference type="RefSeq" id="WP_207300561.1">
    <property type="nucleotide sequence ID" value="NZ_CP071444.1"/>
</dbReference>
<dbReference type="NCBIfam" id="NF047646">
    <property type="entry name" value="REP_Tyr_transpos"/>
    <property type="match status" value="1"/>
</dbReference>
<dbReference type="InterPro" id="IPR002686">
    <property type="entry name" value="Transposase_17"/>
</dbReference>
<accession>A0A974XG33</accession>
<dbReference type="KEGG" id="alka:J0B03_03940"/>
<dbReference type="GO" id="GO:0004803">
    <property type="term" value="F:transposase activity"/>
    <property type="evidence" value="ECO:0007669"/>
    <property type="project" value="InterPro"/>
</dbReference>
<keyword evidence="3" id="KW-1185">Reference proteome</keyword>
<protein>
    <submittedName>
        <fullName evidence="2">Transposase</fullName>
    </submittedName>
</protein>
<reference evidence="2" key="1">
    <citation type="submission" date="2021-03" db="EMBL/GenBank/DDBJ databases">
        <title>Alkalibacter marinus sp. nov., isolated from tidal flat sediment.</title>
        <authorList>
            <person name="Namirimu T."/>
            <person name="Yang J.-A."/>
            <person name="Yang S.-H."/>
            <person name="Kim Y.-J."/>
            <person name="Kwon K.K."/>
        </authorList>
    </citation>
    <scope>NUCLEOTIDE SEQUENCE</scope>
    <source>
        <strain evidence="2">ES005</strain>
    </source>
</reference>
<evidence type="ECO:0000313" key="2">
    <source>
        <dbReference type="EMBL" id="QSX09222.1"/>
    </source>
</evidence>
<evidence type="ECO:0000259" key="1">
    <source>
        <dbReference type="PROSITE" id="PS50943"/>
    </source>
</evidence>
<dbReference type="Proteomes" id="UP000663499">
    <property type="component" value="Chromosome"/>
</dbReference>
<dbReference type="SMART" id="SM01321">
    <property type="entry name" value="Y1_Tnp"/>
    <property type="match status" value="1"/>
</dbReference>
<dbReference type="CDD" id="cd00093">
    <property type="entry name" value="HTH_XRE"/>
    <property type="match status" value="1"/>
</dbReference>